<organism evidence="4">
    <name type="scientific">Danio rerio</name>
    <name type="common">Zebrafish</name>
    <name type="synonym">Brachydanio rerio</name>
    <dbReference type="NCBI Taxonomy" id="7955"/>
    <lineage>
        <taxon>Eukaryota</taxon>
        <taxon>Metazoa</taxon>
        <taxon>Chordata</taxon>
        <taxon>Craniata</taxon>
        <taxon>Vertebrata</taxon>
        <taxon>Euteleostomi</taxon>
        <taxon>Actinopterygii</taxon>
        <taxon>Neopterygii</taxon>
        <taxon>Teleostei</taxon>
        <taxon>Ostariophysi</taxon>
        <taxon>Cypriniformes</taxon>
        <taxon>Danionidae</taxon>
        <taxon>Danioninae</taxon>
        <taxon>Danio</taxon>
    </lineage>
</organism>
<dbReference type="STRING" id="7955.ENSDARP00000151216"/>
<reference evidence="3" key="1">
    <citation type="journal article" date="2013" name="Nature">
        <title>The zebrafish reference genome sequence and its relationship to the human genome.</title>
        <authorList>
            <consortium name="Genome Reference Consortium Zebrafish"/>
            <person name="Howe K."/>
            <person name="Clark M.D."/>
            <person name="Torroja C.F."/>
            <person name="Torrance J."/>
            <person name="Berthelot C."/>
            <person name="Muffato M."/>
            <person name="Collins J.E."/>
            <person name="Humphray S."/>
            <person name="McLaren K."/>
            <person name="Matthews L."/>
            <person name="McLaren S."/>
            <person name="Sealy I."/>
            <person name="Caccamo M."/>
            <person name="Churcher C."/>
            <person name="Scott C."/>
            <person name="Barrett J.C."/>
            <person name="Koch R."/>
            <person name="Rauch G.J."/>
            <person name="White S."/>
            <person name="Chow W."/>
            <person name="Kilian B."/>
            <person name="Quintais L.T."/>
            <person name="Guerra-Assuncao J.A."/>
            <person name="Zhou Y."/>
            <person name="Gu Y."/>
            <person name="Yen J."/>
            <person name="Vogel J.H."/>
            <person name="Eyre T."/>
            <person name="Redmond S."/>
            <person name="Banerjee R."/>
            <person name="Chi J."/>
            <person name="Fu B."/>
            <person name="Langley E."/>
            <person name="Maguire S.F."/>
            <person name="Laird G.K."/>
            <person name="Lloyd D."/>
            <person name="Kenyon E."/>
            <person name="Donaldson S."/>
            <person name="Sehra H."/>
            <person name="Almeida-King J."/>
            <person name="Loveland J."/>
            <person name="Trevanion S."/>
            <person name="Jones M."/>
            <person name="Quail M."/>
            <person name="Willey D."/>
            <person name="Hunt A."/>
            <person name="Burton J."/>
            <person name="Sims S."/>
            <person name="McLay K."/>
            <person name="Plumb B."/>
            <person name="Davis J."/>
            <person name="Clee C."/>
            <person name="Oliver K."/>
            <person name="Clark R."/>
            <person name="Riddle C."/>
            <person name="Elliot D."/>
            <person name="Eliott D."/>
            <person name="Threadgold G."/>
            <person name="Harden G."/>
            <person name="Ware D."/>
            <person name="Begum S."/>
            <person name="Mortimore B."/>
            <person name="Mortimer B."/>
            <person name="Kerry G."/>
            <person name="Heath P."/>
            <person name="Phillimore B."/>
            <person name="Tracey A."/>
            <person name="Corby N."/>
            <person name="Dunn M."/>
            <person name="Johnson C."/>
            <person name="Wood J."/>
            <person name="Clark S."/>
            <person name="Pelan S."/>
            <person name="Griffiths G."/>
            <person name="Smith M."/>
            <person name="Glithero R."/>
            <person name="Howden P."/>
            <person name="Barker N."/>
            <person name="Lloyd C."/>
            <person name="Stevens C."/>
            <person name="Harley J."/>
            <person name="Holt K."/>
            <person name="Panagiotidis G."/>
            <person name="Lovell J."/>
            <person name="Beasley H."/>
            <person name="Henderson C."/>
            <person name="Gordon D."/>
            <person name="Auger K."/>
            <person name="Wright D."/>
            <person name="Collins J."/>
            <person name="Raisen C."/>
            <person name="Dyer L."/>
            <person name="Leung K."/>
            <person name="Robertson L."/>
            <person name="Ambridge K."/>
            <person name="Leongamornlert D."/>
            <person name="McGuire S."/>
            <person name="Gilderthorp R."/>
            <person name="Griffiths C."/>
            <person name="Manthravadi D."/>
            <person name="Nichol S."/>
            <person name="Barker G."/>
            <person name="Whitehead S."/>
            <person name="Kay M."/>
            <person name="Brown J."/>
            <person name="Murnane C."/>
            <person name="Gray E."/>
            <person name="Humphries M."/>
            <person name="Sycamore N."/>
            <person name="Barker D."/>
            <person name="Saunders D."/>
            <person name="Wallis J."/>
            <person name="Babbage A."/>
            <person name="Hammond S."/>
            <person name="Mashreghi-Mohammadi M."/>
            <person name="Barr L."/>
            <person name="Martin S."/>
            <person name="Wray P."/>
            <person name="Ellington A."/>
            <person name="Matthews N."/>
            <person name="Ellwood M."/>
            <person name="Woodmansey R."/>
            <person name="Clark G."/>
            <person name="Cooper J."/>
            <person name="Cooper J."/>
            <person name="Tromans A."/>
            <person name="Grafham D."/>
            <person name="Skuce C."/>
            <person name="Pandian R."/>
            <person name="Andrews R."/>
            <person name="Harrison E."/>
            <person name="Kimberley A."/>
            <person name="Garnett J."/>
            <person name="Fosker N."/>
            <person name="Hall R."/>
            <person name="Garner P."/>
            <person name="Kelly D."/>
            <person name="Bird C."/>
            <person name="Palmer S."/>
            <person name="Gehring I."/>
            <person name="Berger A."/>
            <person name="Dooley C.M."/>
            <person name="Ersan-Urun Z."/>
            <person name="Eser C."/>
            <person name="Geiger H."/>
            <person name="Geisler M."/>
            <person name="Karotki L."/>
            <person name="Kirn A."/>
            <person name="Konantz J."/>
            <person name="Konantz M."/>
            <person name="Oberlander M."/>
            <person name="Rudolph-Geiger S."/>
            <person name="Teucke M."/>
            <person name="Lanz C."/>
            <person name="Raddatz G."/>
            <person name="Osoegawa K."/>
            <person name="Zhu B."/>
            <person name="Rapp A."/>
            <person name="Widaa S."/>
            <person name="Langford C."/>
            <person name="Yang F."/>
            <person name="Schuster S.C."/>
            <person name="Carter N.P."/>
            <person name="Harrow J."/>
            <person name="Ning Z."/>
            <person name="Herrero J."/>
            <person name="Searle S.M."/>
            <person name="Enright A."/>
            <person name="Geisler R."/>
            <person name="Plasterk R.H."/>
            <person name="Lee C."/>
            <person name="Westerfield M."/>
            <person name="de Jong P.J."/>
            <person name="Zon L.I."/>
            <person name="Postlethwait J.H."/>
            <person name="Nusslein-Volhard C."/>
            <person name="Hubbard T.J."/>
            <person name="Roest Crollius H."/>
            <person name="Rogers J."/>
            <person name="Stemple D.L."/>
        </authorList>
    </citation>
    <scope>NUCLEOTIDE SEQUENCE [LARGE SCALE GENOMIC DNA]</scope>
    <source>
        <strain evidence="3">Tuebingen</strain>
    </source>
</reference>
<dbReference type="GeneTree" id="ENSGT00510000049866"/>
<name>A0A8M2BK12_DANRE</name>
<dbReference type="GO" id="GO:0048666">
    <property type="term" value="P:neuron development"/>
    <property type="evidence" value="ECO:0000315"/>
    <property type="project" value="ZFIN"/>
</dbReference>
<evidence type="ECO:0000256" key="1">
    <source>
        <dbReference type="SAM" id="MobiDB-lite"/>
    </source>
</evidence>
<dbReference type="PANTHER" id="PTHR46599:SF6">
    <property type="entry name" value="DUAL SPECIFICITY PHOSPHATASE 26"/>
    <property type="match status" value="1"/>
</dbReference>
<dbReference type="EMBL" id="CABZ01072083">
    <property type="status" value="NOT_ANNOTATED_CDS"/>
    <property type="molecule type" value="Genomic_DNA"/>
</dbReference>
<dbReference type="GlyGen" id="A0A8M2BK12">
    <property type="glycosylation" value="2 sites"/>
</dbReference>
<evidence type="ECO:0000259" key="2">
    <source>
        <dbReference type="Pfam" id="PF13843"/>
    </source>
</evidence>
<evidence type="ECO:0000313" key="5">
    <source>
        <dbReference type="ZFIN" id="ZDB-GENE-180105-1"/>
    </source>
</evidence>
<feature type="region of interest" description="Disordered" evidence="1">
    <location>
        <begin position="16"/>
        <end position="41"/>
    </location>
</feature>
<dbReference type="Ensembl" id="ENSDART00000186838.1">
    <property type="protein sequence ID" value="ENSDARP00000151216.1"/>
    <property type="gene ID" value="ENSDARG00000114742.1"/>
</dbReference>
<proteinExistence type="predicted"/>
<dbReference type="PaxDb" id="7955-ENSDARP00000098568"/>
<accession>A0A2R8QGP5</accession>
<dbReference type="SMR" id="A0A8M2BK12"/>
<dbReference type="OrthoDB" id="10030973at2759"/>
<dbReference type="CTD" id="78986"/>
<accession>A0A8M2BK12</accession>
<dbReference type="RefSeq" id="XP_005172805.1">
    <property type="nucleotide sequence ID" value="XM_005172748.5"/>
</dbReference>
<feature type="compositionally biased region" description="Acidic residues" evidence="1">
    <location>
        <begin position="32"/>
        <end position="41"/>
    </location>
</feature>
<dbReference type="AlphaFoldDB" id="A0A8M2BK12"/>
<dbReference type="AGR" id="ZFIN:ZDB-GENE-180105-1"/>
<feature type="compositionally biased region" description="Basic and acidic residues" evidence="1">
    <location>
        <begin position="20"/>
        <end position="31"/>
    </location>
</feature>
<dbReference type="OMA" id="VMRLQIC"/>
<dbReference type="Pfam" id="PF13843">
    <property type="entry name" value="DDE_Tnp_1_7"/>
    <property type="match status" value="1"/>
</dbReference>
<dbReference type="ZFIN" id="ZDB-GENE-180105-1">
    <property type="gene designation" value="dusp26"/>
</dbReference>
<evidence type="ECO:0000313" key="4">
    <source>
        <dbReference type="RefSeq" id="XP_005172805.1"/>
    </source>
</evidence>
<dbReference type="GO" id="GO:0010842">
    <property type="term" value="P:retina layer formation"/>
    <property type="evidence" value="ECO:0000315"/>
    <property type="project" value="ZFIN"/>
</dbReference>
<feature type="domain" description="PiggyBac transposable element-derived protein" evidence="2">
    <location>
        <begin position="128"/>
        <end position="470"/>
    </location>
</feature>
<evidence type="ECO:0000313" key="3">
    <source>
        <dbReference type="Ensembl" id="ENSDARP00000151216"/>
    </source>
</evidence>
<dbReference type="PANTHER" id="PTHR46599">
    <property type="entry name" value="PIGGYBAC TRANSPOSABLE ELEMENT-DERIVED PROTEIN 4"/>
    <property type="match status" value="1"/>
</dbReference>
<gene>
    <name evidence="3 5" type="primary">dusp26</name>
    <name evidence="4" type="synonym">LOC570815</name>
</gene>
<dbReference type="InterPro" id="IPR029526">
    <property type="entry name" value="PGBD"/>
</dbReference>
<dbReference type="Bgee" id="ENSDARG00000114742">
    <property type="expression patterns" value="Expressed in mature ovarian follicle and 18 other cell types or tissues"/>
</dbReference>
<dbReference type="GO" id="GO:0002088">
    <property type="term" value="P:lens development in camera-type eye"/>
    <property type="evidence" value="ECO:0000315"/>
    <property type="project" value="ZFIN"/>
</dbReference>
<reference evidence="3" key="2">
    <citation type="submission" date="2018-04" db="UniProtKB">
        <authorList>
            <consortium name="Ensembl"/>
        </authorList>
    </citation>
    <scope>IDENTIFICATION</scope>
    <source>
        <strain evidence="3">Tuebingen</strain>
    </source>
</reference>
<reference evidence="4" key="3">
    <citation type="submission" date="2025-04" db="UniProtKB">
        <authorList>
            <consortium name="RefSeq"/>
        </authorList>
    </citation>
    <scope>IDENTIFICATION</scope>
    <source>
        <strain evidence="4">Tuebingen</strain>
    </source>
</reference>
<dbReference type="GO" id="GO:0007409">
    <property type="term" value="P:axonogenesis"/>
    <property type="evidence" value="ECO:0000315"/>
    <property type="project" value="ZFIN"/>
</dbReference>
<protein>
    <submittedName>
        <fullName evidence="3">Dual specificity phosphatase 26</fullName>
    </submittedName>
    <submittedName>
        <fullName evidence="4">PiggyBac transposable element-derived protein 4 isoform X1</fullName>
    </submittedName>
</protein>
<sequence>MESWCNAAKSPAHLFESNEEEKYSTLRRSEGTVEEEEFESDEEINYKIIEIDDNVEFGPDYHSSDEDEPELHMPAETDAAYMSKTGHVLWSPTPPPSGHKRFPSHLFENMTPGPTSFACSNAQDIKSTFELFFPDEIKEMLMQISNLEGKRVYGAAWKDLDWTDLQAFIGILILIGVYRSKHESVDSLWDGVLGRPIFRATMALYTFKSWSRVICFRKRDPEPGQKSGDKLAPILNVWDKWVERLPLMYNPGQNLTVDKCLVPFRGRCPFKIYMQCKPAKYGIQIWAVCDSKSSYAWNMQIHTGKPADGKAEEDQAMRVVLDMTSALEGHNITCDQSFTSYALGEELLRRNITMIGTTRLSNPELPPALLSVKGRAINSSKFAFTDTHTLVSYHPRKNKNVLVMSTLHRDDAENSDEQSKPQMILDYNSTRGGVDNFDKLTSTYTCQRKTLHWPMVIFFNMLDVSAYNAFVLWMDLNPSWEAQKTNRRRIFLQDLGRALVTPHLQRRERLPRLPNSINMIVEAQSAPEDIQRCIPPVTDPKRKRCEPCNRSTNGGKRRDTKTRLTCDKCNMYICKAHAVITTLCYRCTKEEAHC</sequence>